<dbReference type="SMART" id="SM00910">
    <property type="entry name" value="HIRAN"/>
    <property type="match status" value="1"/>
</dbReference>
<feature type="domain" description="HIRAN" evidence="3">
    <location>
        <begin position="2"/>
        <end position="101"/>
    </location>
</feature>
<evidence type="ECO:0000256" key="1">
    <source>
        <dbReference type="ARBA" id="ARBA00022723"/>
    </source>
</evidence>
<reference evidence="4" key="1">
    <citation type="submission" date="2023-02" db="EMBL/GenBank/DDBJ databases">
        <title>Gut commensal Christensenella minuta modulates host metabolism via a new class of secondary bile acids.</title>
        <authorList>
            <person name="Liu C."/>
        </authorList>
    </citation>
    <scope>NUCLEOTIDE SEQUENCE</scope>
    <source>
        <strain evidence="4">CA70</strain>
    </source>
</reference>
<keyword evidence="2" id="KW-0378">Hydrolase</keyword>
<dbReference type="Pfam" id="PF08797">
    <property type="entry name" value="HIRAN"/>
    <property type="match status" value="1"/>
</dbReference>
<dbReference type="GO" id="GO:0003676">
    <property type="term" value="F:nucleic acid binding"/>
    <property type="evidence" value="ECO:0007669"/>
    <property type="project" value="InterPro"/>
</dbReference>
<dbReference type="EMBL" id="CP117826">
    <property type="protein sequence ID" value="XCC62850.1"/>
    <property type="molecule type" value="Genomic_DNA"/>
</dbReference>
<dbReference type="GO" id="GO:0008270">
    <property type="term" value="F:zinc ion binding"/>
    <property type="evidence" value="ECO:0007669"/>
    <property type="project" value="InterPro"/>
</dbReference>
<accession>A0AAU8AAE9</accession>
<proteinExistence type="predicted"/>
<protein>
    <submittedName>
        <fullName evidence="4">HIRAN domain-containing protein</fullName>
    </submittedName>
</protein>
<keyword evidence="1" id="KW-0479">Metal-binding</keyword>
<evidence type="ECO:0000256" key="2">
    <source>
        <dbReference type="ARBA" id="ARBA00022801"/>
    </source>
</evidence>
<name>A0AAU8AAE9_9FIRM</name>
<gene>
    <name evidence="4" type="ORF">PUP29_02695</name>
</gene>
<dbReference type="RefSeq" id="WP_079547358.1">
    <property type="nucleotide sequence ID" value="NZ_CP117826.1"/>
</dbReference>
<evidence type="ECO:0000259" key="3">
    <source>
        <dbReference type="SMART" id="SM00910"/>
    </source>
</evidence>
<sequence length="136" mass="15448">MIDGTFVTVTGFRHYRDRVPFSIGAELLCCKEPENAYDTEAIKVVAEDDGSRVGYIANSANTKANGTMSAARIYDKVGDFFLVEVCFSTQTKIICRITDFNVTDETTLERFRDKNEIIESSFGEPIDWYDLEEIKF</sequence>
<organism evidence="4">
    <name type="scientific">Christensenella massiliensis</name>
    <dbReference type="NCBI Taxonomy" id="1805714"/>
    <lineage>
        <taxon>Bacteria</taxon>
        <taxon>Bacillati</taxon>
        <taxon>Bacillota</taxon>
        <taxon>Clostridia</taxon>
        <taxon>Christensenellales</taxon>
        <taxon>Christensenellaceae</taxon>
        <taxon>Christensenella</taxon>
    </lineage>
</organism>
<dbReference type="AlphaFoldDB" id="A0AAU8AAE9"/>
<evidence type="ECO:0000313" key="4">
    <source>
        <dbReference type="EMBL" id="XCC62850.1"/>
    </source>
</evidence>
<dbReference type="InterPro" id="IPR014905">
    <property type="entry name" value="HIRAN"/>
</dbReference>
<dbReference type="Gene3D" id="3.30.70.2330">
    <property type="match status" value="1"/>
</dbReference>
<dbReference type="GO" id="GO:0016818">
    <property type="term" value="F:hydrolase activity, acting on acid anhydrides, in phosphorus-containing anhydrides"/>
    <property type="evidence" value="ECO:0007669"/>
    <property type="project" value="InterPro"/>
</dbReference>